<keyword evidence="2" id="KW-1185">Reference proteome</keyword>
<dbReference type="SUPFAM" id="SSF89392">
    <property type="entry name" value="Prokaryotic lipoproteins and lipoprotein localization factors"/>
    <property type="match status" value="1"/>
</dbReference>
<evidence type="ECO:0000313" key="1">
    <source>
        <dbReference type="EMBL" id="GAA2605908.1"/>
    </source>
</evidence>
<protein>
    <recommendedName>
        <fullName evidence="3">Lipoprotein</fullName>
    </recommendedName>
</protein>
<accession>A0ABP6C9F9</accession>
<dbReference type="EMBL" id="BAAATD010000006">
    <property type="protein sequence ID" value="GAA2605908.1"/>
    <property type="molecule type" value="Genomic_DNA"/>
</dbReference>
<proteinExistence type="predicted"/>
<sequence>MIRRFAAGTAVATGLALSLTGCLGAAKDKAGETGNKLQLSAAQVIGKAAERTGQADTYKADMTVDSKLSQGAMKMHMVMQARLRPTLAMTLNIDSATVGGRSMPGGGMEMRLVGDAMYMRMPGLAAQNGGKPWGRMSLSGLGGNYGELLQQAQRQNPAEQTKLFTGSKNVREVGTENVGGVQTKHYTGTVALSEALGKLDAQTRQKMEKAYQQLGTQTIGFDLWVSDDSLPRKIITTVETGMGAVNTTMLFSDYGKPVEVSAPPASEVGAVKLPGLGGN</sequence>
<dbReference type="PROSITE" id="PS51257">
    <property type="entry name" value="PROKAR_LIPOPROTEIN"/>
    <property type="match status" value="1"/>
</dbReference>
<evidence type="ECO:0000313" key="2">
    <source>
        <dbReference type="Proteomes" id="UP001501509"/>
    </source>
</evidence>
<dbReference type="Gene3D" id="2.50.20.20">
    <property type="match status" value="1"/>
</dbReference>
<name>A0ABP6C9F9_9ACTN</name>
<gene>
    <name evidence="1" type="ORF">GCM10010411_45040</name>
</gene>
<dbReference type="Proteomes" id="UP001501509">
    <property type="component" value="Unassembled WGS sequence"/>
</dbReference>
<dbReference type="RefSeq" id="WP_344543786.1">
    <property type="nucleotide sequence ID" value="NZ_BAAATD010000006.1"/>
</dbReference>
<reference evidence="2" key="1">
    <citation type="journal article" date="2019" name="Int. J. Syst. Evol. Microbiol.">
        <title>The Global Catalogue of Microorganisms (GCM) 10K type strain sequencing project: providing services to taxonomists for standard genome sequencing and annotation.</title>
        <authorList>
            <consortium name="The Broad Institute Genomics Platform"/>
            <consortium name="The Broad Institute Genome Sequencing Center for Infectious Disease"/>
            <person name="Wu L."/>
            <person name="Ma J."/>
        </authorList>
    </citation>
    <scope>NUCLEOTIDE SEQUENCE [LARGE SCALE GENOMIC DNA]</scope>
    <source>
        <strain evidence="2">JCM 6833</strain>
    </source>
</reference>
<evidence type="ECO:0008006" key="3">
    <source>
        <dbReference type="Google" id="ProtNLM"/>
    </source>
</evidence>
<comment type="caution">
    <text evidence="1">The sequence shown here is derived from an EMBL/GenBank/DDBJ whole genome shotgun (WGS) entry which is preliminary data.</text>
</comment>
<dbReference type="InterPro" id="IPR029046">
    <property type="entry name" value="LolA/LolB/LppX"/>
</dbReference>
<organism evidence="1 2">
    <name type="scientific">Actinomadura fulvescens</name>
    <dbReference type="NCBI Taxonomy" id="46160"/>
    <lineage>
        <taxon>Bacteria</taxon>
        <taxon>Bacillati</taxon>
        <taxon>Actinomycetota</taxon>
        <taxon>Actinomycetes</taxon>
        <taxon>Streptosporangiales</taxon>
        <taxon>Thermomonosporaceae</taxon>
        <taxon>Actinomadura</taxon>
    </lineage>
</organism>